<name>A0A4Z2HD68_9TELE</name>
<accession>A0A4Z2HD68</accession>
<comment type="caution">
    <text evidence="2">The sequence shown here is derived from an EMBL/GenBank/DDBJ whole genome shotgun (WGS) entry which is preliminary data.</text>
</comment>
<feature type="region of interest" description="Disordered" evidence="1">
    <location>
        <begin position="1"/>
        <end position="60"/>
    </location>
</feature>
<reference evidence="2 3" key="1">
    <citation type="submission" date="2019-03" db="EMBL/GenBank/DDBJ databases">
        <title>First draft genome of Liparis tanakae, snailfish: a comprehensive survey of snailfish specific genes.</title>
        <authorList>
            <person name="Kim W."/>
            <person name="Song I."/>
            <person name="Jeong J.-H."/>
            <person name="Kim D."/>
            <person name="Kim S."/>
            <person name="Ryu S."/>
            <person name="Song J.Y."/>
            <person name="Lee S.K."/>
        </authorList>
    </citation>
    <scope>NUCLEOTIDE SEQUENCE [LARGE SCALE GENOMIC DNA]</scope>
    <source>
        <tissue evidence="2">Muscle</tissue>
    </source>
</reference>
<feature type="compositionally biased region" description="Basic and acidic residues" evidence="1">
    <location>
        <begin position="43"/>
        <end position="60"/>
    </location>
</feature>
<evidence type="ECO:0000256" key="1">
    <source>
        <dbReference type="SAM" id="MobiDB-lite"/>
    </source>
</evidence>
<dbReference type="AlphaFoldDB" id="A0A4Z2HD68"/>
<evidence type="ECO:0000313" key="2">
    <source>
        <dbReference type="EMBL" id="TNN62834.1"/>
    </source>
</evidence>
<evidence type="ECO:0000313" key="3">
    <source>
        <dbReference type="Proteomes" id="UP000314294"/>
    </source>
</evidence>
<proteinExistence type="predicted"/>
<dbReference type="Proteomes" id="UP000314294">
    <property type="component" value="Unassembled WGS sequence"/>
</dbReference>
<gene>
    <name evidence="2" type="ORF">EYF80_026909</name>
</gene>
<protein>
    <submittedName>
        <fullName evidence="2">Uncharacterized protein</fullName>
    </submittedName>
</protein>
<sequence>MCRALGWSRSGYNNNNNNRAPVQTAGLLHSFISSPAGGTPTMHPEHKAHQPPQDDRKMER</sequence>
<keyword evidence="3" id="KW-1185">Reference proteome</keyword>
<dbReference type="EMBL" id="SRLO01000285">
    <property type="protein sequence ID" value="TNN62834.1"/>
    <property type="molecule type" value="Genomic_DNA"/>
</dbReference>
<organism evidence="2 3">
    <name type="scientific">Liparis tanakae</name>
    <name type="common">Tanaka's snailfish</name>
    <dbReference type="NCBI Taxonomy" id="230148"/>
    <lineage>
        <taxon>Eukaryota</taxon>
        <taxon>Metazoa</taxon>
        <taxon>Chordata</taxon>
        <taxon>Craniata</taxon>
        <taxon>Vertebrata</taxon>
        <taxon>Euteleostomi</taxon>
        <taxon>Actinopterygii</taxon>
        <taxon>Neopterygii</taxon>
        <taxon>Teleostei</taxon>
        <taxon>Neoteleostei</taxon>
        <taxon>Acanthomorphata</taxon>
        <taxon>Eupercaria</taxon>
        <taxon>Perciformes</taxon>
        <taxon>Cottioidei</taxon>
        <taxon>Cottales</taxon>
        <taxon>Liparidae</taxon>
        <taxon>Liparis</taxon>
    </lineage>
</organism>